<proteinExistence type="predicted"/>
<keyword evidence="5" id="KW-0949">S-adenosyl-L-methionine</keyword>
<comment type="caution">
    <text evidence="8">The sequence shown here is derived from an EMBL/GenBank/DDBJ whole genome shotgun (WGS) entry which is preliminary data.</text>
</comment>
<dbReference type="GO" id="GO:0005737">
    <property type="term" value="C:cytoplasm"/>
    <property type="evidence" value="ECO:0007669"/>
    <property type="project" value="UniProtKB-SubCell"/>
</dbReference>
<evidence type="ECO:0000259" key="6">
    <source>
        <dbReference type="Pfam" id="PF10672"/>
    </source>
</evidence>
<dbReference type="Gene3D" id="3.40.50.150">
    <property type="entry name" value="Vaccinia Virus protein VP39"/>
    <property type="match status" value="1"/>
</dbReference>
<keyword evidence="3 8" id="KW-0489">Methyltransferase</keyword>
<evidence type="ECO:0000259" key="7">
    <source>
        <dbReference type="Pfam" id="PF17785"/>
    </source>
</evidence>
<dbReference type="RefSeq" id="WP_114615290.1">
    <property type="nucleotide sequence ID" value="NZ_DBFYUU010000009.1"/>
</dbReference>
<evidence type="ECO:0000256" key="1">
    <source>
        <dbReference type="ARBA" id="ARBA00004496"/>
    </source>
</evidence>
<protein>
    <submittedName>
        <fullName evidence="8">rRNA large subunit methyltransferase I</fullName>
    </submittedName>
</protein>
<dbReference type="InterPro" id="IPR019614">
    <property type="entry name" value="SAM-dep_methyl-trfase"/>
</dbReference>
<dbReference type="Gene3D" id="3.30.750.80">
    <property type="entry name" value="RNA methyltransferase domain (HRMD) like"/>
    <property type="match status" value="1"/>
</dbReference>
<dbReference type="CDD" id="cd11572">
    <property type="entry name" value="RlmI_M_like"/>
    <property type="match status" value="1"/>
</dbReference>
<dbReference type="SUPFAM" id="SSF53335">
    <property type="entry name" value="S-adenosyl-L-methionine-dependent methyltransferases"/>
    <property type="match status" value="1"/>
</dbReference>
<dbReference type="CDD" id="cd02440">
    <property type="entry name" value="AdoMet_MTases"/>
    <property type="match status" value="1"/>
</dbReference>
<dbReference type="GO" id="GO:0003723">
    <property type="term" value="F:RNA binding"/>
    <property type="evidence" value="ECO:0007669"/>
    <property type="project" value="InterPro"/>
</dbReference>
<accession>A0A369LJS8</accession>
<organism evidence="8 9">
    <name type="scientific">Slackia isoflavoniconvertens</name>
    <dbReference type="NCBI Taxonomy" id="572010"/>
    <lineage>
        <taxon>Bacteria</taxon>
        <taxon>Bacillati</taxon>
        <taxon>Actinomycetota</taxon>
        <taxon>Coriobacteriia</taxon>
        <taxon>Eggerthellales</taxon>
        <taxon>Eggerthellaceae</taxon>
        <taxon>Slackia</taxon>
    </lineage>
</organism>
<dbReference type="CDD" id="cd21153">
    <property type="entry name" value="PUA_RlmI"/>
    <property type="match status" value="1"/>
</dbReference>
<dbReference type="PANTHER" id="PTHR42873">
    <property type="entry name" value="RIBOSOMAL RNA LARGE SUBUNIT METHYLTRANSFERASE"/>
    <property type="match status" value="1"/>
</dbReference>
<dbReference type="PANTHER" id="PTHR42873:SF1">
    <property type="entry name" value="S-ADENOSYLMETHIONINE-DEPENDENT METHYLTRANSFERASE DOMAIN-CONTAINING PROTEIN"/>
    <property type="match status" value="1"/>
</dbReference>
<evidence type="ECO:0000313" key="9">
    <source>
        <dbReference type="Proteomes" id="UP000253975"/>
    </source>
</evidence>
<dbReference type="AlphaFoldDB" id="A0A369LJS8"/>
<dbReference type="Pfam" id="PF10672">
    <property type="entry name" value="Methyltrans_SAM"/>
    <property type="match status" value="1"/>
</dbReference>
<dbReference type="GO" id="GO:0032259">
    <property type="term" value="P:methylation"/>
    <property type="evidence" value="ECO:0007669"/>
    <property type="project" value="UniProtKB-KW"/>
</dbReference>
<dbReference type="GO" id="GO:0008168">
    <property type="term" value="F:methyltransferase activity"/>
    <property type="evidence" value="ECO:0007669"/>
    <property type="project" value="UniProtKB-KW"/>
</dbReference>
<evidence type="ECO:0000256" key="2">
    <source>
        <dbReference type="ARBA" id="ARBA00022490"/>
    </source>
</evidence>
<comment type="subcellular location">
    <subcellularLocation>
        <location evidence="1">Cytoplasm</location>
    </subcellularLocation>
</comment>
<dbReference type="Proteomes" id="UP000253975">
    <property type="component" value="Unassembled WGS sequence"/>
</dbReference>
<keyword evidence="4 8" id="KW-0808">Transferase</keyword>
<sequence>MKTHRPYPMAFITPKGERACRAGHPWVYDAEVERIVEAGDPKEAARTWKESIESGGITPENGALVDVLSRKGAYLGTGIFSQQSKIRIRLLSTNANDAFDSAFWERKIRWAWNHRRAVMGDDVSACRMIFSEADGFCGLVVDRFNDVLVTQTLAYGMERLKPVVFPLLVKVLAEDGVVIRGIYERNDVSTRKLEGLQESCGWFPLENDFAGLGAQPALSAVPAPLAPSDEAAATFGPTTTEIIENGVRYHVDFENGQKTGFFLDQKYNRRAVANIARGRRVLDCFTHTGSFALNAAAGGAEHVHAVDISQLAVDMAESNARLNGFENRMSFQAVNVFDLLPEIEAQKKAPYDFIILDPPAFTKSRKTIDSATRGYHEINYRAMKALPRGGYLATCSCSHFMDTDRFRKMLVSAAHDAGVQLRQIEERQQSPDHPIVWGVPETDYLKFFLFQVV</sequence>
<evidence type="ECO:0000313" key="8">
    <source>
        <dbReference type="EMBL" id="RDB59342.1"/>
    </source>
</evidence>
<evidence type="ECO:0000256" key="3">
    <source>
        <dbReference type="ARBA" id="ARBA00022603"/>
    </source>
</evidence>
<feature type="domain" description="S-adenosylmethionine-dependent methyltransferase" evidence="6">
    <location>
        <begin position="239"/>
        <end position="436"/>
    </location>
</feature>
<evidence type="ECO:0000256" key="4">
    <source>
        <dbReference type="ARBA" id="ARBA00022679"/>
    </source>
</evidence>
<dbReference type="InterPro" id="IPR041532">
    <property type="entry name" value="RlmI-like_PUA"/>
</dbReference>
<gene>
    <name evidence="8" type="ORF">C1881_04205</name>
</gene>
<dbReference type="InterPro" id="IPR036974">
    <property type="entry name" value="PUA_sf"/>
</dbReference>
<feature type="domain" description="RlmI-like PUA" evidence="7">
    <location>
        <begin position="12"/>
        <end position="92"/>
    </location>
</feature>
<evidence type="ECO:0000256" key="5">
    <source>
        <dbReference type="ARBA" id="ARBA00022691"/>
    </source>
</evidence>
<name>A0A369LJS8_9ACTN</name>
<dbReference type="EMBL" id="PPTO01000005">
    <property type="protein sequence ID" value="RDB59342.1"/>
    <property type="molecule type" value="Genomic_DNA"/>
</dbReference>
<reference evidence="8 9" key="1">
    <citation type="journal article" date="2018" name="Elife">
        <title>Discovery and characterization of a prevalent human gut bacterial enzyme sufficient for the inactivation of a family of plant toxins.</title>
        <authorList>
            <person name="Koppel N."/>
            <person name="Bisanz J.E."/>
            <person name="Pandelia M.E."/>
            <person name="Turnbaugh P.J."/>
            <person name="Balskus E.P."/>
        </authorList>
    </citation>
    <scope>NUCLEOTIDE SEQUENCE [LARGE SCALE GENOMIC DNA]</scope>
    <source>
        <strain evidence="8 9">OB21 GAM31</strain>
    </source>
</reference>
<dbReference type="Pfam" id="PF17785">
    <property type="entry name" value="PUA_3"/>
    <property type="match status" value="1"/>
</dbReference>
<keyword evidence="2" id="KW-0963">Cytoplasm</keyword>
<dbReference type="Gene3D" id="2.30.130.10">
    <property type="entry name" value="PUA domain"/>
    <property type="match status" value="1"/>
</dbReference>
<dbReference type="InterPro" id="IPR029063">
    <property type="entry name" value="SAM-dependent_MTases_sf"/>
</dbReference>